<dbReference type="GO" id="GO:0007059">
    <property type="term" value="P:chromosome segregation"/>
    <property type="evidence" value="ECO:0007669"/>
    <property type="project" value="UniProtKB-UniRule"/>
</dbReference>
<feature type="binding site" evidence="13">
    <location>
        <position position="93"/>
    </location>
    <ligand>
        <name>Mg(2+)</name>
        <dbReference type="ChEBI" id="CHEBI:18420"/>
    </ligand>
</feature>
<dbReference type="GO" id="GO:0005737">
    <property type="term" value="C:cytoplasm"/>
    <property type="evidence" value="ECO:0007669"/>
    <property type="project" value="UniProtKB-SubCell"/>
</dbReference>
<evidence type="ECO:0000256" key="8">
    <source>
        <dbReference type="ARBA" id="ARBA00022842"/>
    </source>
</evidence>
<dbReference type="NCBIfam" id="NF002580">
    <property type="entry name" value="PRK02234.1-1"/>
    <property type="match status" value="1"/>
</dbReference>
<dbReference type="NCBIfam" id="TIGR00648">
    <property type="entry name" value="recU"/>
    <property type="match status" value="1"/>
</dbReference>
<comment type="catalytic activity">
    <reaction evidence="13">
        <text>Endonucleolytic cleavage at a junction such as a reciprocal single-stranded crossover between two homologous DNA duplexes (Holliday junction).</text>
        <dbReference type="EC" id="3.1.21.10"/>
    </reaction>
</comment>
<evidence type="ECO:0000256" key="9">
    <source>
        <dbReference type="ARBA" id="ARBA00023172"/>
    </source>
</evidence>
<dbReference type="InterPro" id="IPR011335">
    <property type="entry name" value="Restrct_endonuc-II-like"/>
</dbReference>
<evidence type="ECO:0000313" key="16">
    <source>
        <dbReference type="Proteomes" id="UP000015268"/>
    </source>
</evidence>
<sequence length="208" mass="24027">MNVRSFMVNYPHHLIRKQAAPASRKNTKSTINFANRGMSFEAAINETNNYYLSRDIAVIHKKPTPIQIVKVDYPKRSRAKIVEAYFRQASTTDYSGVYKGRYIDFEAKETRQKTSMPLKNFHAHQIEHMEHVLKQDGICFVLLHFSTIKETYYLPASALVDFYQINLGTKSMPLDYIRKNGYMVTTSSLPQVPYLDIIDQKILGGDHN</sequence>
<name>A0AB33AK38_9STRE</name>
<dbReference type="NCBIfam" id="NF002584">
    <property type="entry name" value="PRK02234.1-5"/>
    <property type="match status" value="1"/>
</dbReference>
<feature type="site" description="Transition state stabilizer" evidence="13">
    <location>
        <position position="108"/>
    </location>
</feature>
<dbReference type="GO" id="GO:0006310">
    <property type="term" value="P:DNA recombination"/>
    <property type="evidence" value="ECO:0007669"/>
    <property type="project" value="UniProtKB-UniRule"/>
</dbReference>
<evidence type="ECO:0000256" key="1">
    <source>
        <dbReference type="ARBA" id="ARBA00004496"/>
    </source>
</evidence>
<dbReference type="AlphaFoldDB" id="A0AB33AK38"/>
<reference evidence="15 16" key="1">
    <citation type="journal article" date="2013" name="BMC Microbiol.">
        <title>Dynamics of fecal microbial communities in children with diarrhea of unknown etiology and genomic analysis of associated Streptococcus lutetiensis.</title>
        <authorList>
            <person name="Jin D."/>
            <person name="Chen C."/>
            <person name="Li L."/>
            <person name="Lu S."/>
            <person name="Li Z."/>
            <person name="Zhou Z."/>
            <person name="Jing H."/>
            <person name="Xu Y."/>
            <person name="Du P."/>
            <person name="Wang H."/>
            <person name="Xiong Y."/>
            <person name="Zheng H."/>
            <person name="Bai X."/>
            <person name="Sun H."/>
            <person name="Wang L."/>
            <person name="Ye C."/>
            <person name="Gottschalk M."/>
            <person name="Xu J."/>
        </authorList>
    </citation>
    <scope>NUCLEOTIDE SEQUENCE [LARGE SCALE GENOMIC DNA]</scope>
    <source>
        <strain evidence="15 16">033</strain>
    </source>
</reference>
<comment type="function">
    <text evidence="13">Endonuclease that resolves Holliday junction intermediates in genetic recombination. Cleaves mobile four-strand junctions by introducing symmetrical nicks in paired strands. Promotes annealing of linear ssDNA with homologous dsDNA. Required for DNA repair, homologous recombination and chromosome segregation.</text>
</comment>
<dbReference type="HAMAP" id="MF_00130">
    <property type="entry name" value="RecU"/>
    <property type="match status" value="1"/>
</dbReference>
<feature type="binding site" evidence="13">
    <location>
        <position position="125"/>
    </location>
    <ligand>
        <name>Mg(2+)</name>
        <dbReference type="ChEBI" id="CHEBI:18420"/>
    </ligand>
</feature>
<organism evidence="15 16">
    <name type="scientific">Streptococcus lutetiensis 033</name>
    <dbReference type="NCBI Taxonomy" id="1076934"/>
    <lineage>
        <taxon>Bacteria</taxon>
        <taxon>Bacillati</taxon>
        <taxon>Bacillota</taxon>
        <taxon>Bacilli</taxon>
        <taxon>Lactobacillales</taxon>
        <taxon>Streptococcaceae</taxon>
        <taxon>Streptococcus</taxon>
    </lineage>
</organism>
<dbReference type="GO" id="GO:0003676">
    <property type="term" value="F:nucleic acid binding"/>
    <property type="evidence" value="ECO:0007669"/>
    <property type="project" value="InterPro"/>
</dbReference>
<evidence type="ECO:0000256" key="11">
    <source>
        <dbReference type="ARBA" id="ARBA00023447"/>
    </source>
</evidence>
<dbReference type="KEGG" id="slu:KE3_0466"/>
<comment type="similarity">
    <text evidence="11 13">Belongs to the RecU family.</text>
</comment>
<comment type="cofactor">
    <cofactor evidence="13">
        <name>Mg(2+)</name>
        <dbReference type="ChEBI" id="CHEBI:18420"/>
    </cofactor>
    <text evidence="13">Binds 1 Mg(2+) ion per subunit.</text>
</comment>
<evidence type="ECO:0000256" key="2">
    <source>
        <dbReference type="ARBA" id="ARBA00022490"/>
    </source>
</evidence>
<dbReference type="EC" id="3.1.21.10" evidence="13 14"/>
<evidence type="ECO:0000256" key="13">
    <source>
        <dbReference type="HAMAP-Rule" id="MF_00130"/>
    </source>
</evidence>
<evidence type="ECO:0000256" key="12">
    <source>
        <dbReference type="ARBA" id="ARBA00029523"/>
    </source>
</evidence>
<evidence type="ECO:0000256" key="5">
    <source>
        <dbReference type="ARBA" id="ARBA00022759"/>
    </source>
</evidence>
<comment type="subcellular location">
    <subcellularLocation>
        <location evidence="1 13">Cytoplasm</location>
    </subcellularLocation>
</comment>
<keyword evidence="2 13" id="KW-0963">Cytoplasm</keyword>
<keyword evidence="10 13" id="KW-0234">DNA repair</keyword>
<dbReference type="InterPro" id="IPR011856">
    <property type="entry name" value="tRNA_endonuc-like_dom_sf"/>
</dbReference>
<feature type="binding site" evidence="13">
    <location>
        <position position="106"/>
    </location>
    <ligand>
        <name>Mg(2+)</name>
        <dbReference type="ChEBI" id="CHEBI:18420"/>
    </ligand>
</feature>
<accession>A0AB33AK38</accession>
<keyword evidence="9 13" id="KW-0233">DNA recombination</keyword>
<protein>
    <recommendedName>
        <fullName evidence="12 13">Holliday junction resolvase RecU</fullName>
        <ecNumber evidence="13 14">3.1.21.10</ecNumber>
    </recommendedName>
    <alternativeName>
        <fullName evidence="13">Recombination protein U homolog</fullName>
    </alternativeName>
</protein>
<evidence type="ECO:0000313" key="15">
    <source>
        <dbReference type="EMBL" id="AGS04993.1"/>
    </source>
</evidence>
<dbReference type="GO" id="GO:0000287">
    <property type="term" value="F:magnesium ion binding"/>
    <property type="evidence" value="ECO:0007669"/>
    <property type="project" value="UniProtKB-UniRule"/>
</dbReference>
<evidence type="ECO:0000256" key="4">
    <source>
        <dbReference type="ARBA" id="ARBA00022723"/>
    </source>
</evidence>
<keyword evidence="3 13" id="KW-0540">Nuclease</keyword>
<dbReference type="PIRSF" id="PIRSF037785">
    <property type="entry name" value="RecU"/>
    <property type="match status" value="1"/>
</dbReference>
<dbReference type="Pfam" id="PF03838">
    <property type="entry name" value="RecU"/>
    <property type="match status" value="1"/>
</dbReference>
<evidence type="ECO:0000256" key="7">
    <source>
        <dbReference type="ARBA" id="ARBA00022801"/>
    </source>
</evidence>
<dbReference type="EMBL" id="CP003025">
    <property type="protein sequence ID" value="AGS04993.1"/>
    <property type="molecule type" value="Genomic_DNA"/>
</dbReference>
<keyword evidence="6 13" id="KW-0227">DNA damage</keyword>
<evidence type="ECO:0000256" key="6">
    <source>
        <dbReference type="ARBA" id="ARBA00022763"/>
    </source>
</evidence>
<gene>
    <name evidence="13" type="primary">recU</name>
    <name evidence="15" type="ORF">KE3_0466</name>
</gene>
<dbReference type="Gene3D" id="3.40.1350.10">
    <property type="match status" value="1"/>
</dbReference>
<dbReference type="CDD" id="cd22354">
    <property type="entry name" value="RecU-like"/>
    <property type="match status" value="1"/>
</dbReference>
<keyword evidence="5 13" id="KW-0255">Endonuclease</keyword>
<dbReference type="GO" id="GO:0008821">
    <property type="term" value="F:crossover junction DNA endonuclease activity"/>
    <property type="evidence" value="ECO:0007669"/>
    <property type="project" value="UniProtKB-EC"/>
</dbReference>
<evidence type="ECO:0000256" key="10">
    <source>
        <dbReference type="ARBA" id="ARBA00023204"/>
    </source>
</evidence>
<keyword evidence="16" id="KW-1185">Reference proteome</keyword>
<evidence type="ECO:0000256" key="3">
    <source>
        <dbReference type="ARBA" id="ARBA00022722"/>
    </source>
</evidence>
<feature type="binding site" evidence="13">
    <location>
        <position position="91"/>
    </location>
    <ligand>
        <name>Mg(2+)</name>
        <dbReference type="ChEBI" id="CHEBI:18420"/>
    </ligand>
</feature>
<dbReference type="InterPro" id="IPR004612">
    <property type="entry name" value="Resolv_RecU"/>
</dbReference>
<dbReference type="Proteomes" id="UP000015268">
    <property type="component" value="Chromosome"/>
</dbReference>
<keyword evidence="8 13" id="KW-0460">Magnesium</keyword>
<evidence type="ECO:0000256" key="14">
    <source>
        <dbReference type="NCBIfam" id="TIGR00648"/>
    </source>
</evidence>
<proteinExistence type="inferred from homology"/>
<dbReference type="SUPFAM" id="SSF52980">
    <property type="entry name" value="Restriction endonuclease-like"/>
    <property type="match status" value="1"/>
</dbReference>
<dbReference type="GO" id="GO:0006281">
    <property type="term" value="P:DNA repair"/>
    <property type="evidence" value="ECO:0007669"/>
    <property type="project" value="UniProtKB-UniRule"/>
</dbReference>
<keyword evidence="7 13" id="KW-0378">Hydrolase</keyword>
<keyword evidence="4 13" id="KW-0479">Metal-binding</keyword>